<dbReference type="RefSeq" id="WP_307274908.1">
    <property type="nucleotide sequence ID" value="NZ_JAUSVX010000006.1"/>
</dbReference>
<proteinExistence type="predicted"/>
<dbReference type="Pfam" id="PF07769">
    <property type="entry name" value="PsiF_repeat"/>
    <property type="match status" value="1"/>
</dbReference>
<keyword evidence="2" id="KW-0732">Signal</keyword>
<keyword evidence="4" id="KW-1185">Reference proteome</keyword>
<name>A0ABU0JBD5_9HYPH</name>
<protein>
    <recommendedName>
        <fullName evidence="5">PsiF repeat-containing protein</fullName>
    </recommendedName>
</protein>
<organism evidence="3 4">
    <name type="scientific">Labrys wisconsinensis</name>
    <dbReference type="NCBI Taxonomy" id="425677"/>
    <lineage>
        <taxon>Bacteria</taxon>
        <taxon>Pseudomonadati</taxon>
        <taxon>Pseudomonadota</taxon>
        <taxon>Alphaproteobacteria</taxon>
        <taxon>Hyphomicrobiales</taxon>
        <taxon>Xanthobacteraceae</taxon>
        <taxon>Labrys</taxon>
    </lineage>
</organism>
<evidence type="ECO:0008006" key="5">
    <source>
        <dbReference type="Google" id="ProtNLM"/>
    </source>
</evidence>
<accession>A0ABU0JBD5</accession>
<feature type="compositionally biased region" description="Low complexity" evidence="1">
    <location>
        <begin position="39"/>
        <end position="48"/>
    </location>
</feature>
<comment type="caution">
    <text evidence="3">The sequence shown here is derived from an EMBL/GenBank/DDBJ whole genome shotgun (WGS) entry which is preliminary data.</text>
</comment>
<dbReference type="EMBL" id="JAUSVX010000006">
    <property type="protein sequence ID" value="MDQ0470728.1"/>
    <property type="molecule type" value="Genomic_DNA"/>
</dbReference>
<reference evidence="3 4" key="1">
    <citation type="submission" date="2023-07" db="EMBL/GenBank/DDBJ databases">
        <title>Genomic Encyclopedia of Type Strains, Phase IV (KMG-IV): sequencing the most valuable type-strain genomes for metagenomic binning, comparative biology and taxonomic classification.</title>
        <authorList>
            <person name="Goeker M."/>
        </authorList>
    </citation>
    <scope>NUCLEOTIDE SEQUENCE [LARGE SCALE GENOMIC DNA]</scope>
    <source>
        <strain evidence="3 4">DSM 19619</strain>
    </source>
</reference>
<gene>
    <name evidence="3" type="ORF">QO011_003747</name>
</gene>
<evidence type="ECO:0000256" key="2">
    <source>
        <dbReference type="SAM" id="SignalP"/>
    </source>
</evidence>
<evidence type="ECO:0000313" key="3">
    <source>
        <dbReference type="EMBL" id="MDQ0470728.1"/>
    </source>
</evidence>
<feature type="chain" id="PRO_5047493410" description="PsiF repeat-containing protein" evidence="2">
    <location>
        <begin position="25"/>
        <end position="86"/>
    </location>
</feature>
<sequence length="86" mass="8992">MTSLKTTALAAAFAFLVGTSLSFAQTTPAPTTPAPATPAPATTPMKATSTKKAAMSKECYAEATKQNLHGKARKKFHAECMKKATM</sequence>
<feature type="signal peptide" evidence="2">
    <location>
        <begin position="1"/>
        <end position="24"/>
    </location>
</feature>
<evidence type="ECO:0000256" key="1">
    <source>
        <dbReference type="SAM" id="MobiDB-lite"/>
    </source>
</evidence>
<feature type="region of interest" description="Disordered" evidence="1">
    <location>
        <begin position="26"/>
        <end position="48"/>
    </location>
</feature>
<dbReference type="InterPro" id="IPR011690">
    <property type="entry name" value="P_starv_induced_PsiF"/>
</dbReference>
<evidence type="ECO:0000313" key="4">
    <source>
        <dbReference type="Proteomes" id="UP001242480"/>
    </source>
</evidence>
<dbReference type="Proteomes" id="UP001242480">
    <property type="component" value="Unassembled WGS sequence"/>
</dbReference>